<dbReference type="PANTHER" id="PTHR47235">
    <property type="entry name" value="BLR6548 PROTEIN"/>
    <property type="match status" value="1"/>
</dbReference>
<dbReference type="InterPro" id="IPR028081">
    <property type="entry name" value="Leu-bd"/>
</dbReference>
<dbReference type="PANTHER" id="PTHR47235:SF1">
    <property type="entry name" value="BLR6548 PROTEIN"/>
    <property type="match status" value="1"/>
</dbReference>
<dbReference type="SUPFAM" id="SSF53822">
    <property type="entry name" value="Periplasmic binding protein-like I"/>
    <property type="match status" value="1"/>
</dbReference>
<dbReference type="InterPro" id="IPR028082">
    <property type="entry name" value="Peripla_BP_I"/>
</dbReference>
<comment type="caution">
    <text evidence="4">The sequence shown here is derived from an EMBL/GenBank/DDBJ whole genome shotgun (WGS) entry which is preliminary data.</text>
</comment>
<keyword evidence="5" id="KW-1185">Reference proteome</keyword>
<organism evidence="4 5">
    <name type="scientific">Parafrankia colletiae</name>
    <dbReference type="NCBI Taxonomy" id="573497"/>
    <lineage>
        <taxon>Bacteria</taxon>
        <taxon>Bacillati</taxon>
        <taxon>Actinomycetota</taxon>
        <taxon>Actinomycetes</taxon>
        <taxon>Frankiales</taxon>
        <taxon>Frankiaceae</taxon>
        <taxon>Parafrankia</taxon>
    </lineage>
</organism>
<sequence length="409" mass="42518">MRAGVAALLVGVACVSCVSRDGALPPAPSRSDPSCPPSPGIAGDEVRLGLLYPDSGNAASLFGPFRAGVDARLGVANADGGVHGRSLTYRWQDDGSQPGVNRTAAQRLVEEQDVFGIMESTTASDGSAEYLHSLGVPVTGTSLDAAWTRFDNMFSYSNMIADGVSVSTWGEFVADQGGTSAVIAVSTLSAASGELAEELRASLEGAGVRVVGTVEATGPIDLRAVGNQVRDSGADTLVGTVTGGAFGQVVLGAKEAGTDLRVVLSPSGYDQSLLKAFGPLLGGLNVNLFVDYQPFELDLPGHRAFLAAMGRYAPQMQPPNRQASLSGWIAADMFVRGLAEAGPCPTRQRFLDGLRAVRDYSAGGLLPAPIDFMTSFGQLGRCYTFLRVAPDGQRFEVLRPAPRCGTLGT</sequence>
<dbReference type="RefSeq" id="WP_071086923.1">
    <property type="nucleotide sequence ID" value="NZ_MBLM01000130.1"/>
</dbReference>
<evidence type="ECO:0000313" key="4">
    <source>
        <dbReference type="EMBL" id="OHV33813.1"/>
    </source>
</evidence>
<proteinExistence type="inferred from homology"/>
<accession>A0A1S1QG93</accession>
<feature type="domain" description="Leucine-binding protein" evidence="3">
    <location>
        <begin position="45"/>
        <end position="392"/>
    </location>
</feature>
<evidence type="ECO:0000313" key="5">
    <source>
        <dbReference type="Proteomes" id="UP000179627"/>
    </source>
</evidence>
<dbReference type="Pfam" id="PF13458">
    <property type="entry name" value="Peripla_BP_6"/>
    <property type="match status" value="1"/>
</dbReference>
<comment type="similarity">
    <text evidence="1">Belongs to the leucine-binding protein family.</text>
</comment>
<evidence type="ECO:0000259" key="3">
    <source>
        <dbReference type="Pfam" id="PF13458"/>
    </source>
</evidence>
<evidence type="ECO:0000256" key="2">
    <source>
        <dbReference type="ARBA" id="ARBA00022729"/>
    </source>
</evidence>
<name>A0A1S1QG93_9ACTN</name>
<dbReference type="CDD" id="cd06341">
    <property type="entry name" value="PBP1_ABC_ligand_binding-like"/>
    <property type="match status" value="1"/>
</dbReference>
<dbReference type="EMBL" id="MBLM01000130">
    <property type="protein sequence ID" value="OHV33813.1"/>
    <property type="molecule type" value="Genomic_DNA"/>
</dbReference>
<protein>
    <submittedName>
        <fullName evidence="4">Branched-chain amino acid ABC transporter substrate-binding protein</fullName>
    </submittedName>
</protein>
<keyword evidence="2" id="KW-0732">Signal</keyword>
<evidence type="ECO:0000256" key="1">
    <source>
        <dbReference type="ARBA" id="ARBA00010062"/>
    </source>
</evidence>
<reference evidence="5" key="1">
    <citation type="submission" date="2016-07" db="EMBL/GenBank/DDBJ databases">
        <title>Sequence Frankia sp. strain CcI1.17.</title>
        <authorList>
            <person name="Ghodhbane-Gtari F."/>
            <person name="Swanson E."/>
            <person name="Gueddou A."/>
            <person name="Morris K."/>
            <person name="Hezbri K."/>
            <person name="Ktari A."/>
            <person name="Nouioui I."/>
            <person name="Abebe-Akele F."/>
            <person name="Simpson S."/>
            <person name="Thomas K."/>
            <person name="Gtari M."/>
            <person name="Tisa L.S."/>
            <person name="Hurst S."/>
        </authorList>
    </citation>
    <scope>NUCLEOTIDE SEQUENCE [LARGE SCALE GENOMIC DNA]</scope>
    <source>
        <strain evidence="5">Cc1.17</strain>
    </source>
</reference>
<dbReference type="Gene3D" id="3.40.50.2300">
    <property type="match status" value="2"/>
</dbReference>
<dbReference type="AlphaFoldDB" id="A0A1S1QG93"/>
<dbReference type="Proteomes" id="UP000179627">
    <property type="component" value="Unassembled WGS sequence"/>
</dbReference>
<gene>
    <name evidence="4" type="ORF">CC117_05005</name>
</gene>